<dbReference type="AlphaFoldDB" id="A0A182J837"/>
<name>A0A182J837_ANOAO</name>
<sequence length="141" mass="16597">MKVVCFVLVLLLLMEAFNGIPVHSRKFPGWRNLPRTPVSYRERLQSWGLYPKVFRYGTANQHRAATLSKKKDELHWVKRLVREHEDQNERSAEDSNAVDKTHQYRQQYERFGKCRSMLYWQTGTVVRSWVTCVADGPLSAN</sequence>
<proteinExistence type="predicted"/>
<organism evidence="1">
    <name type="scientific">Anopheles atroparvus</name>
    <name type="common">European mosquito</name>
    <dbReference type="NCBI Taxonomy" id="41427"/>
    <lineage>
        <taxon>Eukaryota</taxon>
        <taxon>Metazoa</taxon>
        <taxon>Ecdysozoa</taxon>
        <taxon>Arthropoda</taxon>
        <taxon>Hexapoda</taxon>
        <taxon>Insecta</taxon>
        <taxon>Pterygota</taxon>
        <taxon>Neoptera</taxon>
        <taxon>Endopterygota</taxon>
        <taxon>Diptera</taxon>
        <taxon>Nematocera</taxon>
        <taxon>Culicoidea</taxon>
        <taxon>Culicidae</taxon>
        <taxon>Anophelinae</taxon>
        <taxon>Anopheles</taxon>
    </lineage>
</organism>
<dbReference type="VEuPathDB" id="VectorBase:AATE013163"/>
<accession>A0A182J837</accession>
<evidence type="ECO:0000313" key="1">
    <source>
        <dbReference type="EnsemblMetazoa" id="AATE013163-PA.1"/>
    </source>
</evidence>
<reference evidence="1" key="1">
    <citation type="submission" date="2022-08" db="UniProtKB">
        <authorList>
            <consortium name="EnsemblMetazoa"/>
        </authorList>
    </citation>
    <scope>IDENTIFICATION</scope>
    <source>
        <strain evidence="1">EBRO</strain>
    </source>
</reference>
<dbReference type="EnsemblMetazoa" id="AATE013163-RA">
    <property type="protein sequence ID" value="AATE013163-PA.1"/>
    <property type="gene ID" value="AATE013163"/>
</dbReference>
<protein>
    <submittedName>
        <fullName evidence="1">Uncharacterized protein</fullName>
    </submittedName>
</protein>